<keyword evidence="2" id="KW-1185">Reference proteome</keyword>
<dbReference type="Proteomes" id="UP000641646">
    <property type="component" value="Unassembled WGS sequence"/>
</dbReference>
<reference evidence="1" key="1">
    <citation type="journal article" date="2015" name="ISME J.">
        <title>Draft Genome Sequence of Streptomyces incarnatus NRRL8089, which Produces the Nucleoside Antibiotic Sinefungin.</title>
        <authorList>
            <person name="Oshima K."/>
            <person name="Hattori M."/>
            <person name="Shimizu H."/>
            <person name="Fukuda K."/>
            <person name="Nemoto M."/>
            <person name="Inagaki K."/>
            <person name="Tamura T."/>
        </authorList>
    </citation>
    <scope>NUCLEOTIDE SEQUENCE</scope>
    <source>
        <strain evidence="1">FACHB-1375</strain>
    </source>
</reference>
<organism evidence="1 2">
    <name type="scientific">Aerosakkonema funiforme FACHB-1375</name>
    <dbReference type="NCBI Taxonomy" id="2949571"/>
    <lineage>
        <taxon>Bacteria</taxon>
        <taxon>Bacillati</taxon>
        <taxon>Cyanobacteriota</taxon>
        <taxon>Cyanophyceae</taxon>
        <taxon>Oscillatoriophycideae</taxon>
        <taxon>Aerosakkonematales</taxon>
        <taxon>Aerosakkonemataceae</taxon>
        <taxon>Aerosakkonema</taxon>
    </lineage>
</organism>
<dbReference type="AlphaFoldDB" id="A0A926VIC0"/>
<dbReference type="EMBL" id="JACJPW010000061">
    <property type="protein sequence ID" value="MBD2183648.1"/>
    <property type="molecule type" value="Genomic_DNA"/>
</dbReference>
<name>A0A926VIC0_9CYAN</name>
<sequence length="71" mass="7520">MKTFFRFAGVATLLVGGLLITSEISLATASSDRITDFLSSSESQLGEFYNYQPSCQGKCDAPDSSTGSGTR</sequence>
<evidence type="ECO:0000313" key="2">
    <source>
        <dbReference type="Proteomes" id="UP000641646"/>
    </source>
</evidence>
<reference evidence="1" key="2">
    <citation type="submission" date="2020-08" db="EMBL/GenBank/DDBJ databases">
        <authorList>
            <person name="Chen M."/>
            <person name="Teng W."/>
            <person name="Zhao L."/>
            <person name="Hu C."/>
            <person name="Zhou Y."/>
            <person name="Han B."/>
            <person name="Song L."/>
            <person name="Shu W."/>
        </authorList>
    </citation>
    <scope>NUCLEOTIDE SEQUENCE</scope>
    <source>
        <strain evidence="1">FACHB-1375</strain>
    </source>
</reference>
<dbReference type="RefSeq" id="WP_190468437.1">
    <property type="nucleotide sequence ID" value="NZ_JACJPW010000061.1"/>
</dbReference>
<comment type="caution">
    <text evidence="1">The sequence shown here is derived from an EMBL/GenBank/DDBJ whole genome shotgun (WGS) entry which is preliminary data.</text>
</comment>
<evidence type="ECO:0000313" key="1">
    <source>
        <dbReference type="EMBL" id="MBD2183648.1"/>
    </source>
</evidence>
<protein>
    <submittedName>
        <fullName evidence="1">Uncharacterized protein</fullName>
    </submittedName>
</protein>
<proteinExistence type="predicted"/>
<gene>
    <name evidence="1" type="ORF">H6G03_21735</name>
</gene>
<accession>A0A926VIC0</accession>